<dbReference type="InterPro" id="IPR013325">
    <property type="entry name" value="RNA_pol_sigma_r2"/>
</dbReference>
<dbReference type="RefSeq" id="WP_041878695.1">
    <property type="nucleotide sequence ID" value="NZ_CP157278.1"/>
</dbReference>
<dbReference type="NCBIfam" id="TIGR02937">
    <property type="entry name" value="sigma70-ECF"/>
    <property type="match status" value="1"/>
</dbReference>
<dbReference type="STRING" id="1503925.TH53_04265"/>
<dbReference type="NCBIfam" id="TIGR02985">
    <property type="entry name" value="Sig70_bacteroi1"/>
    <property type="match status" value="1"/>
</dbReference>
<comment type="similarity">
    <text evidence="1">Belongs to the sigma-70 factor family. ECF subfamily.</text>
</comment>
<keyword evidence="8" id="KW-1185">Reference proteome</keyword>
<dbReference type="SUPFAM" id="SSF88946">
    <property type="entry name" value="Sigma2 domain of RNA polymerase sigma factors"/>
    <property type="match status" value="1"/>
</dbReference>
<dbReference type="Pfam" id="PF08281">
    <property type="entry name" value="Sigma70_r4_2"/>
    <property type="match status" value="1"/>
</dbReference>
<evidence type="ECO:0000313" key="8">
    <source>
        <dbReference type="Proteomes" id="UP000032049"/>
    </source>
</evidence>
<evidence type="ECO:0000256" key="3">
    <source>
        <dbReference type="ARBA" id="ARBA00023082"/>
    </source>
</evidence>
<gene>
    <name evidence="7" type="ORF">TH53_04265</name>
</gene>
<dbReference type="Proteomes" id="UP000032049">
    <property type="component" value="Unassembled WGS sequence"/>
</dbReference>
<organism evidence="7 8">
    <name type="scientific">Pedobacter lusitanus</name>
    <dbReference type="NCBI Taxonomy" id="1503925"/>
    <lineage>
        <taxon>Bacteria</taxon>
        <taxon>Pseudomonadati</taxon>
        <taxon>Bacteroidota</taxon>
        <taxon>Sphingobacteriia</taxon>
        <taxon>Sphingobacteriales</taxon>
        <taxon>Sphingobacteriaceae</taxon>
        <taxon>Pedobacter</taxon>
    </lineage>
</organism>
<dbReference type="Pfam" id="PF04542">
    <property type="entry name" value="Sigma70_r2"/>
    <property type="match status" value="1"/>
</dbReference>
<dbReference type="CDD" id="cd06171">
    <property type="entry name" value="Sigma70_r4"/>
    <property type="match status" value="1"/>
</dbReference>
<dbReference type="InterPro" id="IPR036388">
    <property type="entry name" value="WH-like_DNA-bd_sf"/>
</dbReference>
<dbReference type="InterPro" id="IPR007627">
    <property type="entry name" value="RNA_pol_sigma70_r2"/>
</dbReference>
<dbReference type="SUPFAM" id="SSF88659">
    <property type="entry name" value="Sigma3 and sigma4 domains of RNA polymerase sigma factors"/>
    <property type="match status" value="1"/>
</dbReference>
<name>A0A0D0GQD8_9SPHI</name>
<keyword evidence="4" id="KW-0804">Transcription</keyword>
<dbReference type="PANTHER" id="PTHR43133:SF46">
    <property type="entry name" value="RNA POLYMERASE SIGMA-70 FACTOR ECF SUBFAMILY"/>
    <property type="match status" value="1"/>
</dbReference>
<evidence type="ECO:0000259" key="5">
    <source>
        <dbReference type="Pfam" id="PF04542"/>
    </source>
</evidence>
<evidence type="ECO:0000313" key="7">
    <source>
        <dbReference type="EMBL" id="KIO78350.1"/>
    </source>
</evidence>
<evidence type="ECO:0000259" key="6">
    <source>
        <dbReference type="Pfam" id="PF08281"/>
    </source>
</evidence>
<dbReference type="Gene3D" id="1.10.10.10">
    <property type="entry name" value="Winged helix-like DNA-binding domain superfamily/Winged helix DNA-binding domain"/>
    <property type="match status" value="1"/>
</dbReference>
<protein>
    <submittedName>
        <fullName evidence="7">Contig16, whole genome shotgun sequence</fullName>
    </submittedName>
</protein>
<keyword evidence="2" id="KW-0805">Transcription regulation</keyword>
<dbReference type="GO" id="GO:0016987">
    <property type="term" value="F:sigma factor activity"/>
    <property type="evidence" value="ECO:0007669"/>
    <property type="project" value="UniProtKB-KW"/>
</dbReference>
<proteinExistence type="inferred from homology"/>
<dbReference type="OrthoDB" id="659569at2"/>
<dbReference type="PANTHER" id="PTHR43133">
    <property type="entry name" value="RNA POLYMERASE ECF-TYPE SIGMA FACTO"/>
    <property type="match status" value="1"/>
</dbReference>
<dbReference type="InterPro" id="IPR014327">
    <property type="entry name" value="RNA_pol_sigma70_bacteroid"/>
</dbReference>
<accession>A0A0D0GQD8</accession>
<evidence type="ECO:0000256" key="1">
    <source>
        <dbReference type="ARBA" id="ARBA00010641"/>
    </source>
</evidence>
<dbReference type="EMBL" id="JXRA01000016">
    <property type="protein sequence ID" value="KIO78350.1"/>
    <property type="molecule type" value="Genomic_DNA"/>
</dbReference>
<dbReference type="GO" id="GO:0006352">
    <property type="term" value="P:DNA-templated transcription initiation"/>
    <property type="evidence" value="ECO:0007669"/>
    <property type="project" value="InterPro"/>
</dbReference>
<dbReference type="InterPro" id="IPR013249">
    <property type="entry name" value="RNA_pol_sigma70_r4_t2"/>
</dbReference>
<dbReference type="InterPro" id="IPR013324">
    <property type="entry name" value="RNA_pol_sigma_r3/r4-like"/>
</dbReference>
<dbReference type="InterPro" id="IPR014284">
    <property type="entry name" value="RNA_pol_sigma-70_dom"/>
</dbReference>
<evidence type="ECO:0000256" key="4">
    <source>
        <dbReference type="ARBA" id="ARBA00023163"/>
    </source>
</evidence>
<feature type="domain" description="RNA polymerase sigma-70 region 2" evidence="5">
    <location>
        <begin position="27"/>
        <end position="92"/>
    </location>
</feature>
<keyword evidence="3" id="KW-0731">Sigma factor</keyword>
<reference evidence="7 8" key="1">
    <citation type="submission" date="2015-01" db="EMBL/GenBank/DDBJ databases">
        <title>Draft genome sequence of Pedobacter sp. NL19 isolated from sludge of an effluent treatment pond in an abandoned uranium mine.</title>
        <authorList>
            <person name="Santos T."/>
            <person name="Caetano T."/>
            <person name="Covas C."/>
            <person name="Cruz A."/>
            <person name="Mendo S."/>
        </authorList>
    </citation>
    <scope>NUCLEOTIDE SEQUENCE [LARGE SCALE GENOMIC DNA]</scope>
    <source>
        <strain evidence="7 8">NL19</strain>
    </source>
</reference>
<dbReference type="GO" id="GO:0003677">
    <property type="term" value="F:DNA binding"/>
    <property type="evidence" value="ECO:0007669"/>
    <property type="project" value="InterPro"/>
</dbReference>
<evidence type="ECO:0000256" key="2">
    <source>
        <dbReference type="ARBA" id="ARBA00023015"/>
    </source>
</evidence>
<dbReference type="Gene3D" id="1.10.1740.10">
    <property type="match status" value="1"/>
</dbReference>
<comment type="caution">
    <text evidence="7">The sequence shown here is derived from an EMBL/GenBank/DDBJ whole genome shotgun (WGS) entry which is preliminary data.</text>
</comment>
<feature type="domain" description="RNA polymerase sigma factor 70 region 4 type 2" evidence="6">
    <location>
        <begin position="125"/>
        <end position="174"/>
    </location>
</feature>
<dbReference type="AlphaFoldDB" id="A0A0D0GQD8"/>
<sequence>MARYCEYSDNELVDLLKSGDRLSFTEIYNRYWSLMYAQVYKMLRDEEETKDVIQEIFSNLWIKAGDIKSSHNLGGLLYAAARNKVLNILEKSRVRSDYAKSIAAFVTYTDPETLDKLDEKRLILIIEQEIQRLPPKMREIFELSRKDDLSHKEIAKRLNLSDQTVKKQVQNALKIIKPRINQMGLSMVILFIFR</sequence>
<dbReference type="InterPro" id="IPR039425">
    <property type="entry name" value="RNA_pol_sigma-70-like"/>
</dbReference>